<comment type="caution">
    <text evidence="1">The sequence shown here is derived from an EMBL/GenBank/DDBJ whole genome shotgun (WGS) entry which is preliminary data.</text>
</comment>
<sequence>MNFPHPGPYPGPQGNLHEELLRVPYETAAPWLRVILAGDPTPLGTDKLAYSINPLLTALLVYRTNPNDYSGAVLDKRHAQAWGRSKQDLWFAALGNMARDRYQEHVLPSGADTDVHVVQGVDWAGSAHVMRLPDVMRRPAPHGALVMLPDPNVMVYTVLYSRRSLPVIPFLYTVFRQYAAAPVTDQMLWWHDGRVHGMSTRPAPDGGVQLRQSPEFSDLIERRLPA</sequence>
<reference evidence="2" key="1">
    <citation type="journal article" date="2017" name="Acta Aliment.">
        <title>Plant polysaccharide degrading enzyme system of Thermpbifida cellulosilytica TB100 revealed by de novo genome project data.</title>
        <authorList>
            <person name="Toth A."/>
            <person name="Baka E."/>
            <person name="Luzics S."/>
            <person name="Bata-Vidacs I."/>
            <person name="Nagy I."/>
            <person name="Balint B."/>
            <person name="Herceg R."/>
            <person name="Olasz F."/>
            <person name="Wilk T."/>
            <person name="Nagy T."/>
            <person name="Kriszt B."/>
            <person name="Nagy I."/>
            <person name="Kukolya J."/>
        </authorList>
    </citation>
    <scope>NUCLEOTIDE SEQUENCE [LARGE SCALE GENOMIC DNA]</scope>
    <source>
        <strain evidence="2">TB100</strain>
    </source>
</reference>
<dbReference type="Proteomes" id="UP000074382">
    <property type="component" value="Unassembled WGS sequence"/>
</dbReference>
<organism evidence="1 2">
    <name type="scientific">Thermobifida cellulosilytica TB100</name>
    <dbReference type="NCBI Taxonomy" id="665004"/>
    <lineage>
        <taxon>Bacteria</taxon>
        <taxon>Bacillati</taxon>
        <taxon>Actinomycetota</taxon>
        <taxon>Actinomycetes</taxon>
        <taxon>Streptosporangiales</taxon>
        <taxon>Nocardiopsidaceae</taxon>
        <taxon>Thermobifida</taxon>
    </lineage>
</organism>
<dbReference type="AlphaFoldDB" id="A0A147KDH3"/>
<proteinExistence type="predicted"/>
<name>A0A147KDH3_THECS</name>
<evidence type="ECO:0000313" key="1">
    <source>
        <dbReference type="EMBL" id="KUP95334.1"/>
    </source>
</evidence>
<accession>A0A147KDH3</accession>
<dbReference type="RefSeq" id="WP_068753074.1">
    <property type="nucleotide sequence ID" value="NZ_KQ950180.1"/>
</dbReference>
<dbReference type="OrthoDB" id="4076188at2"/>
<gene>
    <name evidence="1" type="ORF">AC529_18185</name>
</gene>
<keyword evidence="2" id="KW-1185">Reference proteome</keyword>
<evidence type="ECO:0000313" key="2">
    <source>
        <dbReference type="Proteomes" id="UP000074382"/>
    </source>
</evidence>
<protein>
    <submittedName>
        <fullName evidence="1">Uncharacterized protein</fullName>
    </submittedName>
</protein>
<dbReference type="PATRIC" id="fig|665004.4.peg.246"/>
<dbReference type="EMBL" id="LGEM01000132">
    <property type="protein sequence ID" value="KUP95334.1"/>
    <property type="molecule type" value="Genomic_DNA"/>
</dbReference>